<dbReference type="EMBL" id="MU394295">
    <property type="protein sequence ID" value="KAI6089412.1"/>
    <property type="molecule type" value="Genomic_DNA"/>
</dbReference>
<evidence type="ECO:0000313" key="1">
    <source>
        <dbReference type="EMBL" id="KAI6089412.1"/>
    </source>
</evidence>
<organism evidence="1 2">
    <name type="scientific">Hypoxylon rubiginosum</name>
    <dbReference type="NCBI Taxonomy" id="110542"/>
    <lineage>
        <taxon>Eukaryota</taxon>
        <taxon>Fungi</taxon>
        <taxon>Dikarya</taxon>
        <taxon>Ascomycota</taxon>
        <taxon>Pezizomycotina</taxon>
        <taxon>Sordariomycetes</taxon>
        <taxon>Xylariomycetidae</taxon>
        <taxon>Xylariales</taxon>
        <taxon>Hypoxylaceae</taxon>
        <taxon>Hypoxylon</taxon>
    </lineage>
</organism>
<gene>
    <name evidence="1" type="ORF">F4821DRAFT_55544</name>
</gene>
<dbReference type="Proteomes" id="UP001497680">
    <property type="component" value="Unassembled WGS sequence"/>
</dbReference>
<evidence type="ECO:0000313" key="2">
    <source>
        <dbReference type="Proteomes" id="UP001497680"/>
    </source>
</evidence>
<protein>
    <submittedName>
        <fullName evidence="1">Uncharacterized protein</fullName>
    </submittedName>
</protein>
<sequence length="124" mass="14272">MVISSGVITKLVDLVEPENRAKALNGWQLSLLLQGLLIIVFVVFLQESYAPILLERKARRMRKETRNPNTQYSFKAGLGEAPGRDHKGGSEVPFQLAFYHYVNPHLLYRFRLSIPPIHYLHCRL</sequence>
<accession>A0ACC0DA36</accession>
<name>A0ACC0DA36_9PEZI</name>
<keyword evidence="2" id="KW-1185">Reference proteome</keyword>
<proteinExistence type="predicted"/>
<comment type="caution">
    <text evidence="1">The sequence shown here is derived from an EMBL/GenBank/DDBJ whole genome shotgun (WGS) entry which is preliminary data.</text>
</comment>
<reference evidence="1 2" key="1">
    <citation type="journal article" date="2022" name="New Phytol.">
        <title>Ecological generalism drives hyperdiversity of secondary metabolite gene clusters in xylarialean endophytes.</title>
        <authorList>
            <person name="Franco M.E.E."/>
            <person name="Wisecaver J.H."/>
            <person name="Arnold A.E."/>
            <person name="Ju Y.M."/>
            <person name="Slot J.C."/>
            <person name="Ahrendt S."/>
            <person name="Moore L.P."/>
            <person name="Eastman K.E."/>
            <person name="Scott K."/>
            <person name="Konkel Z."/>
            <person name="Mondo S.J."/>
            <person name="Kuo A."/>
            <person name="Hayes R.D."/>
            <person name="Haridas S."/>
            <person name="Andreopoulos B."/>
            <person name="Riley R."/>
            <person name="LaButti K."/>
            <person name="Pangilinan J."/>
            <person name="Lipzen A."/>
            <person name="Amirebrahimi M."/>
            <person name="Yan J."/>
            <person name="Adam C."/>
            <person name="Keymanesh K."/>
            <person name="Ng V."/>
            <person name="Louie K."/>
            <person name="Northen T."/>
            <person name="Drula E."/>
            <person name="Henrissat B."/>
            <person name="Hsieh H.M."/>
            <person name="Youens-Clark K."/>
            <person name="Lutzoni F."/>
            <person name="Miadlikowska J."/>
            <person name="Eastwood D.C."/>
            <person name="Hamelin R.C."/>
            <person name="Grigoriev I.V."/>
            <person name="U'Ren J.M."/>
        </authorList>
    </citation>
    <scope>NUCLEOTIDE SEQUENCE [LARGE SCALE GENOMIC DNA]</scope>
    <source>
        <strain evidence="1 2">ER1909</strain>
    </source>
</reference>